<keyword evidence="3" id="KW-1185">Reference proteome</keyword>
<comment type="caution">
    <text evidence="2">The sequence shown here is derived from an EMBL/GenBank/DDBJ whole genome shotgun (WGS) entry which is preliminary data.</text>
</comment>
<keyword evidence="2" id="KW-0813">Transport</keyword>
<keyword evidence="1" id="KW-0472">Membrane</keyword>
<sequence length="257" mass="29546">MKSCPLPLLYTLVSAAQLIKRQWRKFLWLSWPHLVITQLGGWLLSNPFFSEQMPLVFLTGVVMIGVTAWVTVRMHRAILLDHSFEMKNPQPVSGLRELRVIGYWLLLFSGLLVLIFLLTFSVMILFELSFFGLALLFLLLAVPVIWLFSRCLLVIPAVSIDDEPRGLITAWRLSQPYQISLFLLVGVLPLGVGFVVYQSAQWHQSVSFSLLVNILGYAFWIYELCLLSLSYRWIKQRKQIDNMLDTSSNKPSLLIKE</sequence>
<feature type="transmembrane region" description="Helical" evidence="1">
    <location>
        <begin position="130"/>
        <end position="158"/>
    </location>
</feature>
<keyword evidence="1" id="KW-1133">Transmembrane helix</keyword>
<reference evidence="2" key="1">
    <citation type="submission" date="2020-08" db="EMBL/GenBank/DDBJ databases">
        <title>Genome Sequencing and Pan-Genome Analysis of Migratory bird Vibrio Strains, Inner Mongolia.</title>
        <authorList>
            <person name="Zheng L."/>
        </authorList>
    </citation>
    <scope>NUCLEOTIDE SEQUENCE</scope>
    <source>
        <strain evidence="2">M13F</strain>
    </source>
</reference>
<evidence type="ECO:0000313" key="2">
    <source>
        <dbReference type="EMBL" id="MBC5849847.1"/>
    </source>
</evidence>
<protein>
    <submittedName>
        <fullName evidence="2">Sugar transporter</fullName>
    </submittedName>
</protein>
<feature type="transmembrane region" description="Helical" evidence="1">
    <location>
        <begin position="206"/>
        <end position="229"/>
    </location>
</feature>
<evidence type="ECO:0000256" key="1">
    <source>
        <dbReference type="SAM" id="Phobius"/>
    </source>
</evidence>
<feature type="transmembrane region" description="Helical" evidence="1">
    <location>
        <begin position="179"/>
        <end position="200"/>
    </location>
</feature>
<dbReference type="RefSeq" id="WP_158138144.1">
    <property type="nucleotide sequence ID" value="NZ_CP046822.1"/>
</dbReference>
<evidence type="ECO:0000313" key="3">
    <source>
        <dbReference type="Proteomes" id="UP000615796"/>
    </source>
</evidence>
<keyword evidence="1" id="KW-0812">Transmembrane</keyword>
<dbReference type="Proteomes" id="UP000615796">
    <property type="component" value="Unassembled WGS sequence"/>
</dbReference>
<organism evidence="2 3">
    <name type="scientific">Vibrio metschnikovii</name>
    <dbReference type="NCBI Taxonomy" id="28172"/>
    <lineage>
        <taxon>Bacteria</taxon>
        <taxon>Pseudomonadati</taxon>
        <taxon>Pseudomonadota</taxon>
        <taxon>Gammaproteobacteria</taxon>
        <taxon>Vibrionales</taxon>
        <taxon>Vibrionaceae</taxon>
        <taxon>Vibrio</taxon>
    </lineage>
</organism>
<gene>
    <name evidence="2" type="ORF">H8Q88_02600</name>
</gene>
<dbReference type="EMBL" id="JACRUP010000001">
    <property type="protein sequence ID" value="MBC5849847.1"/>
    <property type="molecule type" value="Genomic_DNA"/>
</dbReference>
<feature type="transmembrane region" description="Helical" evidence="1">
    <location>
        <begin position="56"/>
        <end position="79"/>
    </location>
</feature>
<proteinExistence type="predicted"/>
<feature type="transmembrane region" description="Helical" evidence="1">
    <location>
        <begin position="100"/>
        <end position="124"/>
    </location>
</feature>
<accession>A0A9X0R5D8</accession>
<dbReference type="AlphaFoldDB" id="A0A9X0R5D8"/>
<keyword evidence="2" id="KW-0762">Sugar transport</keyword>
<feature type="transmembrane region" description="Helical" evidence="1">
    <location>
        <begin position="26"/>
        <end position="44"/>
    </location>
</feature>
<name>A0A9X0R5D8_VIBME</name>